<feature type="region of interest" description="Disordered" evidence="13">
    <location>
        <begin position="316"/>
        <end position="347"/>
    </location>
</feature>
<feature type="region of interest" description="Disordered" evidence="13">
    <location>
        <begin position="138"/>
        <end position="169"/>
    </location>
</feature>
<feature type="region of interest" description="Disordered" evidence="13">
    <location>
        <begin position="672"/>
        <end position="694"/>
    </location>
</feature>
<feature type="compositionally biased region" description="Basic and acidic residues" evidence="13">
    <location>
        <begin position="567"/>
        <end position="588"/>
    </location>
</feature>
<feature type="region of interest" description="Disordered" evidence="13">
    <location>
        <begin position="1001"/>
        <end position="1026"/>
    </location>
</feature>
<feature type="region of interest" description="Disordered" evidence="13">
    <location>
        <begin position="863"/>
        <end position="888"/>
    </location>
</feature>
<evidence type="ECO:0000256" key="12">
    <source>
        <dbReference type="PROSITE-ProRule" id="PRU00042"/>
    </source>
</evidence>
<reference evidence="16" key="1">
    <citation type="submission" date="2025-08" db="UniProtKB">
        <authorList>
            <consortium name="RefSeq"/>
        </authorList>
    </citation>
    <scope>IDENTIFICATION</scope>
    <source>
        <tissue evidence="16">Muscle</tissue>
    </source>
</reference>
<evidence type="ECO:0000256" key="11">
    <source>
        <dbReference type="ARBA" id="ARBA00023242"/>
    </source>
</evidence>
<keyword evidence="11" id="KW-0539">Nucleus</keyword>
<dbReference type="PANTHER" id="PTHR12487">
    <property type="entry name" value="TEASHIRT-RELATED"/>
    <property type="match status" value="1"/>
</dbReference>
<sequence>MPRRKQDRPKKMECEDGDAGKFEMADGESLSSDCDVVEEQNINHELAERTDLDHQNHFNDATLPLVHPDELNTNEAKSGTYSSRETRLYSAQSLTNSHQSKIYPIVNCNNFAIETMMDDGPIDFSFRNQNQCFPMASSLSPGSPINGFPPESQNEPLDLSTPNRRKNTAKYPRESKLTRVDNLFHVSPQRECLNRLTWNGKLMSFESSKISEVSSATSYNVSHKSVESLKSQVLNTSLITSNMATAFEKMNELCHTVTKPQGYRTGSRKNPWQNQWINKSEEQAKDVFTCVWCKQSFKSLGEMTIHIQKSPKCGMTGIQTSAPSTSSNTSISSEDPSSVPKCSSSNNGSSLLMKESMALPRKLVRGQDVWLGKGAEQTRQILKCMWCGQSFKTLADMTNHMRVTQHYNNIISQEQIISWKVPADKMTSQSQINAVLTCKVCNQVFGSLKELSYHMMKNAHYKEHILRTITESGGRRRQTRERRKKSLPVKKLLELERMEMNNLNLPKERNERPVSNSEKVSGKITCEECAEKVDAKDFVIHIKNCTQNSKSYDLLKTYFIAESAVDQVKKDSESGTPEKIESDEEVTKSSRPRVTKTPIFKSSEKDTIREKEQKYPSAGGTNKGNESTSVLNAIEKLIEKSFQNRSKMTSNGSTGILQRLGIDEEVYPPWHSSGKGAIDSSSKSRMSSVTTPPLGLPGKKIVDIKNGTFRSRDAADAFNNKFPKGNSSINKEKIIFDTKSDVSGLSSLPYKKQPSPQSVKSETYFNSSTTIVSKTGQTLSQETFNEAVEEDSGYFPSKRQVEKSPVRSVRSKSPAFDHGEDSLDAYSEVDESNGESSAYEMVEELCDVSRSLSQTNIFKHLEDAASPGDSLQNKGKSSPSSLSNSSKLSATDLNHELDKNHIDYDKPFTGHPLRELQKLLDKTDVSVSSSAVQTPPGSILSFSWACNEPTTSDSLMKCAFCDTNFVSKGAYRHHMSKMHFAKDTSSPDAFVWKATPPSGDKAFNENNLVTKESPPFSETSDESPHSKFLKYTELAKELSKKYV</sequence>
<dbReference type="InterPro" id="IPR013087">
    <property type="entry name" value="Znf_C2H2_type"/>
</dbReference>
<dbReference type="PANTHER" id="PTHR12487:SF7">
    <property type="entry name" value="PROTEIN TEASHIRT-RELATED"/>
    <property type="match status" value="1"/>
</dbReference>
<organism evidence="15 16">
    <name type="scientific">Limulus polyphemus</name>
    <name type="common">Atlantic horseshoe crab</name>
    <dbReference type="NCBI Taxonomy" id="6850"/>
    <lineage>
        <taxon>Eukaryota</taxon>
        <taxon>Metazoa</taxon>
        <taxon>Ecdysozoa</taxon>
        <taxon>Arthropoda</taxon>
        <taxon>Chelicerata</taxon>
        <taxon>Merostomata</taxon>
        <taxon>Xiphosura</taxon>
        <taxon>Limulidae</taxon>
        <taxon>Limulus</taxon>
    </lineage>
</organism>
<feature type="compositionally biased region" description="Basic and acidic residues" evidence="13">
    <location>
        <begin position="602"/>
        <end position="614"/>
    </location>
</feature>
<dbReference type="Gene3D" id="3.30.160.60">
    <property type="entry name" value="Classic Zinc Finger"/>
    <property type="match status" value="1"/>
</dbReference>
<evidence type="ECO:0000256" key="13">
    <source>
        <dbReference type="SAM" id="MobiDB-lite"/>
    </source>
</evidence>
<comment type="similarity">
    <text evidence="1">Belongs to the teashirt C2H2-type zinc-finger protein family.</text>
</comment>
<gene>
    <name evidence="16" type="primary">LOC106478719</name>
</gene>
<keyword evidence="9" id="KW-0238">DNA-binding</keyword>
<dbReference type="PROSITE" id="PS00028">
    <property type="entry name" value="ZINC_FINGER_C2H2_1"/>
    <property type="match status" value="3"/>
</dbReference>
<keyword evidence="15" id="KW-1185">Reference proteome</keyword>
<accession>A0ABM1C5T6</accession>
<keyword evidence="6 12" id="KW-0863">Zinc-finger</keyword>
<dbReference type="PROSITE" id="PS50157">
    <property type="entry name" value="ZINC_FINGER_C2H2_2"/>
    <property type="match status" value="2"/>
</dbReference>
<evidence type="ECO:0000256" key="1">
    <source>
        <dbReference type="ARBA" id="ARBA00007158"/>
    </source>
</evidence>
<feature type="compositionally biased region" description="Low complexity" evidence="13">
    <location>
        <begin position="320"/>
        <end position="338"/>
    </location>
</feature>
<protein>
    <submittedName>
        <fullName evidence="16">Protein tiptop-like isoform X1</fullName>
    </submittedName>
</protein>
<keyword evidence="5" id="KW-0677">Repeat</keyword>
<evidence type="ECO:0000256" key="6">
    <source>
        <dbReference type="ARBA" id="ARBA00022771"/>
    </source>
</evidence>
<evidence type="ECO:0000259" key="14">
    <source>
        <dbReference type="PROSITE" id="PS50157"/>
    </source>
</evidence>
<keyword evidence="8" id="KW-0805">Transcription regulation</keyword>
<proteinExistence type="inferred from homology"/>
<feature type="region of interest" description="Disordered" evidence="13">
    <location>
        <begin position="566"/>
        <end position="627"/>
    </location>
</feature>
<evidence type="ECO:0000256" key="4">
    <source>
        <dbReference type="ARBA" id="ARBA00022723"/>
    </source>
</evidence>
<dbReference type="GeneID" id="106478719"/>
<dbReference type="Pfam" id="PF12756">
    <property type="entry name" value="zf-C2H2_2"/>
    <property type="match status" value="1"/>
</dbReference>
<evidence type="ECO:0000256" key="10">
    <source>
        <dbReference type="ARBA" id="ARBA00023163"/>
    </source>
</evidence>
<feature type="compositionally biased region" description="Low complexity" evidence="13">
    <location>
        <begin position="876"/>
        <end position="888"/>
    </location>
</feature>
<evidence type="ECO:0000313" key="16">
    <source>
        <dbReference type="RefSeq" id="XP_013794734.1"/>
    </source>
</evidence>
<evidence type="ECO:0000313" key="15">
    <source>
        <dbReference type="Proteomes" id="UP000694941"/>
    </source>
</evidence>
<evidence type="ECO:0000256" key="5">
    <source>
        <dbReference type="ARBA" id="ARBA00022737"/>
    </source>
</evidence>
<dbReference type="InterPro" id="IPR041661">
    <property type="entry name" value="ZN622/Rei1/Reh1_Znf-C2H2"/>
</dbReference>
<evidence type="ECO:0000256" key="2">
    <source>
        <dbReference type="ARBA" id="ARBA00022473"/>
    </source>
</evidence>
<dbReference type="RefSeq" id="XP_013794734.1">
    <property type="nucleotide sequence ID" value="XM_013939280.2"/>
</dbReference>
<dbReference type="Proteomes" id="UP000694941">
    <property type="component" value="Unplaced"/>
</dbReference>
<keyword evidence="3" id="KW-0678">Repressor</keyword>
<evidence type="ECO:0000256" key="9">
    <source>
        <dbReference type="ARBA" id="ARBA00023125"/>
    </source>
</evidence>
<feature type="region of interest" description="Disordered" evidence="13">
    <location>
        <begin position="788"/>
        <end position="838"/>
    </location>
</feature>
<keyword evidence="4" id="KW-0479">Metal-binding</keyword>
<evidence type="ECO:0000256" key="8">
    <source>
        <dbReference type="ARBA" id="ARBA00023015"/>
    </source>
</evidence>
<evidence type="ECO:0000256" key="7">
    <source>
        <dbReference type="ARBA" id="ARBA00022833"/>
    </source>
</evidence>
<evidence type="ECO:0000256" key="3">
    <source>
        <dbReference type="ARBA" id="ARBA00022491"/>
    </source>
</evidence>
<feature type="domain" description="C2H2-type" evidence="14">
    <location>
        <begin position="436"/>
        <end position="465"/>
    </location>
</feature>
<feature type="domain" description="C2H2-type" evidence="14">
    <location>
        <begin position="382"/>
        <end position="406"/>
    </location>
</feature>
<dbReference type="SMART" id="SM00355">
    <property type="entry name" value="ZnF_C2H2"/>
    <property type="match status" value="4"/>
</dbReference>
<name>A0ABM1C5T6_LIMPO</name>
<keyword evidence="7" id="KW-0862">Zinc</keyword>
<keyword evidence="10" id="KW-0804">Transcription</keyword>
<feature type="compositionally biased region" description="Basic and acidic residues" evidence="13">
    <location>
        <begin position="9"/>
        <end position="24"/>
    </location>
</feature>
<feature type="region of interest" description="Disordered" evidence="13">
    <location>
        <begin position="1"/>
        <end position="29"/>
    </location>
</feature>
<dbReference type="InterPro" id="IPR027008">
    <property type="entry name" value="Teashirt_fam"/>
</dbReference>
<keyword evidence="2" id="KW-0217">Developmental protein</keyword>